<feature type="region of interest" description="Interaction with substrate tRNA" evidence="10">
    <location>
        <begin position="36"/>
        <end position="39"/>
    </location>
</feature>
<evidence type="ECO:0000256" key="7">
    <source>
        <dbReference type="ARBA" id="ARBA00022840"/>
    </source>
</evidence>
<dbReference type="HAMAP" id="MF_00185">
    <property type="entry name" value="IPP_trans"/>
    <property type="match status" value="1"/>
</dbReference>
<feature type="binding site" evidence="10">
    <location>
        <begin position="13"/>
        <end position="18"/>
    </location>
    <ligand>
        <name>substrate</name>
    </ligand>
</feature>
<evidence type="ECO:0000256" key="13">
    <source>
        <dbReference type="RuleBase" id="RU003785"/>
    </source>
</evidence>
<protein>
    <recommendedName>
        <fullName evidence="10">tRNA dimethylallyltransferase</fullName>
        <ecNumber evidence="10">2.5.1.75</ecNumber>
    </recommendedName>
    <alternativeName>
        <fullName evidence="10">Dimethylallyl diphosphate:tRNA dimethylallyltransferase</fullName>
        <shortName evidence="10">DMAPP:tRNA dimethylallyltransferase</shortName>
        <shortName evidence="10">DMATase</shortName>
    </alternativeName>
    <alternativeName>
        <fullName evidence="10">Isopentenyl-diphosphate:tRNA isopentenyltransferase</fullName>
        <shortName evidence="10">IPP transferase</shortName>
        <shortName evidence="10">IPPT</shortName>
        <shortName evidence="10">IPTase</shortName>
    </alternativeName>
</protein>
<dbReference type="NCBIfam" id="TIGR00174">
    <property type="entry name" value="miaA"/>
    <property type="match status" value="1"/>
</dbReference>
<comment type="subunit">
    <text evidence="10">Monomer.</text>
</comment>
<dbReference type="EMBL" id="CABIKM010000004">
    <property type="protein sequence ID" value="VUZ83955.1"/>
    <property type="molecule type" value="Genomic_DNA"/>
</dbReference>
<dbReference type="GO" id="GO:0052381">
    <property type="term" value="F:tRNA dimethylallyltransferase activity"/>
    <property type="evidence" value="ECO:0007669"/>
    <property type="project" value="UniProtKB-UniRule"/>
</dbReference>
<name>A0A564ZF43_9BACT</name>
<keyword evidence="5 10" id="KW-0819">tRNA processing</keyword>
<evidence type="ECO:0000313" key="15">
    <source>
        <dbReference type="Proteomes" id="UP000334340"/>
    </source>
</evidence>
<evidence type="ECO:0000256" key="12">
    <source>
        <dbReference type="RuleBase" id="RU003784"/>
    </source>
</evidence>
<dbReference type="GO" id="GO:0006400">
    <property type="term" value="P:tRNA modification"/>
    <property type="evidence" value="ECO:0007669"/>
    <property type="project" value="TreeGrafter"/>
</dbReference>
<evidence type="ECO:0000256" key="11">
    <source>
        <dbReference type="RuleBase" id="RU003783"/>
    </source>
</evidence>
<reference evidence="14 15" key="1">
    <citation type="submission" date="2019-07" db="EMBL/GenBank/DDBJ databases">
        <authorList>
            <person name="Cremers G."/>
        </authorList>
    </citation>
    <scope>NUCLEOTIDE SEQUENCE [LARGE SCALE GENOMIC DNA]</scope>
</reference>
<evidence type="ECO:0000256" key="3">
    <source>
        <dbReference type="ARBA" id="ARBA00005842"/>
    </source>
</evidence>
<dbReference type="AlphaFoldDB" id="A0A564ZF43"/>
<evidence type="ECO:0000256" key="8">
    <source>
        <dbReference type="ARBA" id="ARBA00022842"/>
    </source>
</evidence>
<dbReference type="PANTHER" id="PTHR11088:SF60">
    <property type="entry name" value="TRNA DIMETHYLALLYLTRANSFERASE"/>
    <property type="match status" value="1"/>
</dbReference>
<dbReference type="SUPFAM" id="SSF52540">
    <property type="entry name" value="P-loop containing nucleoside triphosphate hydrolases"/>
    <property type="match status" value="2"/>
</dbReference>
<evidence type="ECO:0000256" key="9">
    <source>
        <dbReference type="ARBA" id="ARBA00049563"/>
    </source>
</evidence>
<dbReference type="Pfam" id="PF01715">
    <property type="entry name" value="IPPT"/>
    <property type="match status" value="1"/>
</dbReference>
<evidence type="ECO:0000313" key="14">
    <source>
        <dbReference type="EMBL" id="VUZ83955.1"/>
    </source>
</evidence>
<comment type="function">
    <text evidence="2 10 12">Catalyzes the transfer of a dimethylallyl group onto the adenine at position 37 in tRNAs that read codons beginning with uridine, leading to the formation of N6-(dimethylallyl)adenosine (i(6)A).</text>
</comment>
<feature type="binding site" evidence="10">
    <location>
        <begin position="11"/>
        <end position="18"/>
    </location>
    <ligand>
        <name>ATP</name>
        <dbReference type="ChEBI" id="CHEBI:30616"/>
    </ligand>
</feature>
<evidence type="ECO:0000256" key="4">
    <source>
        <dbReference type="ARBA" id="ARBA00022679"/>
    </source>
</evidence>
<keyword evidence="6 10" id="KW-0547">Nucleotide-binding</keyword>
<sequence length="317" mass="35149">MSPGPIIVLVGPTASGKSSLALTLAERVGGEIVAADSMQVYRGLDIGTAKPTADDRYRIPHHLLDVVAPDQPFTAVDYVRLASAAIVDIRTRGRLPIVVGGTGLYVRALFYGLFDGPGEITALRETLNQEAARAGSATLYRRLEAIDPEAAAAIHPNDLFRIVRALEVAAVSGRPISSLRVEGRRNYKPVPGPVLTFGLKRNRQELYQRIEARVEAMMAQGLLREVQTLLDQGYSGTLKPFRAIGYRHMIEYLKGQRSLDDSIASLKRDTRRYAKRQLTWFRHQDEVEWQSVEGSVVSERMLRLLAERIEAAWSSTV</sequence>
<accession>A0A564ZF43</accession>
<dbReference type="Gene3D" id="1.10.20.140">
    <property type="match status" value="1"/>
</dbReference>
<proteinExistence type="inferred from homology"/>
<feature type="site" description="Interaction with substrate tRNA" evidence="10">
    <location>
        <position position="124"/>
    </location>
</feature>
<keyword evidence="8 10" id="KW-0460">Magnesium</keyword>
<comment type="cofactor">
    <cofactor evidence="1 10">
        <name>Mg(2+)</name>
        <dbReference type="ChEBI" id="CHEBI:18420"/>
    </cofactor>
</comment>
<evidence type="ECO:0000256" key="2">
    <source>
        <dbReference type="ARBA" id="ARBA00003213"/>
    </source>
</evidence>
<dbReference type="Gene3D" id="3.40.50.300">
    <property type="entry name" value="P-loop containing nucleotide triphosphate hydrolases"/>
    <property type="match status" value="1"/>
</dbReference>
<evidence type="ECO:0000256" key="1">
    <source>
        <dbReference type="ARBA" id="ARBA00001946"/>
    </source>
</evidence>
<evidence type="ECO:0000256" key="6">
    <source>
        <dbReference type="ARBA" id="ARBA00022741"/>
    </source>
</evidence>
<keyword evidence="4 10" id="KW-0808">Transferase</keyword>
<gene>
    <name evidence="10" type="primary">miaA</name>
    <name evidence="14" type="ORF">MELA_00314</name>
</gene>
<feature type="site" description="Interaction with substrate tRNA" evidence="10">
    <location>
        <position position="102"/>
    </location>
</feature>
<comment type="similarity">
    <text evidence="3 10 13">Belongs to the IPP transferase family.</text>
</comment>
<evidence type="ECO:0000256" key="5">
    <source>
        <dbReference type="ARBA" id="ARBA00022694"/>
    </source>
</evidence>
<keyword evidence="15" id="KW-1185">Reference proteome</keyword>
<dbReference type="FunFam" id="1.10.20.140:FF:000001">
    <property type="entry name" value="tRNA dimethylallyltransferase"/>
    <property type="match status" value="1"/>
</dbReference>
<comment type="catalytic activity">
    <reaction evidence="9 10 11">
        <text>adenosine(37) in tRNA + dimethylallyl diphosphate = N(6)-dimethylallyladenosine(37) in tRNA + diphosphate</text>
        <dbReference type="Rhea" id="RHEA:26482"/>
        <dbReference type="Rhea" id="RHEA-COMP:10162"/>
        <dbReference type="Rhea" id="RHEA-COMP:10375"/>
        <dbReference type="ChEBI" id="CHEBI:33019"/>
        <dbReference type="ChEBI" id="CHEBI:57623"/>
        <dbReference type="ChEBI" id="CHEBI:74411"/>
        <dbReference type="ChEBI" id="CHEBI:74415"/>
        <dbReference type="EC" id="2.5.1.75"/>
    </reaction>
</comment>
<dbReference type="InterPro" id="IPR039657">
    <property type="entry name" value="Dimethylallyltransferase"/>
</dbReference>
<organism evidence="14 15">
    <name type="scientific">Candidatus Methylomirabilis lanthanidiphila</name>
    <dbReference type="NCBI Taxonomy" id="2211376"/>
    <lineage>
        <taxon>Bacteria</taxon>
        <taxon>Candidatus Methylomirabilota</taxon>
        <taxon>Candidatus Methylomirabilia</taxon>
        <taxon>Candidatus Methylomirabilales</taxon>
        <taxon>Candidatus Methylomirabilaceae</taxon>
        <taxon>Candidatus Methylomirabilis</taxon>
    </lineage>
</organism>
<dbReference type="EC" id="2.5.1.75" evidence="10"/>
<dbReference type="InterPro" id="IPR018022">
    <property type="entry name" value="IPT"/>
</dbReference>
<dbReference type="PANTHER" id="PTHR11088">
    <property type="entry name" value="TRNA DIMETHYLALLYLTRANSFERASE"/>
    <property type="match status" value="1"/>
</dbReference>
<dbReference type="InterPro" id="IPR027417">
    <property type="entry name" value="P-loop_NTPase"/>
</dbReference>
<keyword evidence="7 10" id="KW-0067">ATP-binding</keyword>
<dbReference type="Proteomes" id="UP000334340">
    <property type="component" value="Unassembled WGS sequence"/>
</dbReference>
<dbReference type="GO" id="GO:0005524">
    <property type="term" value="F:ATP binding"/>
    <property type="evidence" value="ECO:0007669"/>
    <property type="project" value="UniProtKB-UniRule"/>
</dbReference>
<evidence type="ECO:0000256" key="10">
    <source>
        <dbReference type="HAMAP-Rule" id="MF_00185"/>
    </source>
</evidence>
<comment type="caution">
    <text evidence="10">Lacks conserved residue(s) required for the propagation of feature annotation.</text>
</comment>